<comment type="subcellular location">
    <subcellularLocation>
        <location evidence="1">Endomembrane system</location>
        <topology evidence="1">Multi-pass membrane protein</topology>
    </subcellularLocation>
</comment>
<dbReference type="InterPro" id="IPR005150">
    <property type="entry name" value="Cellulose_synth"/>
</dbReference>
<gene>
    <name evidence="12" type="ORF">DEO72_LG3g2501</name>
</gene>
<feature type="binding site" evidence="9">
    <location>
        <position position="723"/>
    </location>
    <ligand>
        <name>UDP-alpha-D-glucose</name>
        <dbReference type="ChEBI" id="CHEBI:58885"/>
    </ligand>
</feature>
<dbReference type="Pfam" id="PF03552">
    <property type="entry name" value="Cellulose_synt"/>
    <property type="match status" value="2"/>
</dbReference>
<dbReference type="GO" id="GO:0071555">
    <property type="term" value="P:cell wall organization"/>
    <property type="evidence" value="ECO:0007669"/>
    <property type="project" value="UniProtKB-KW"/>
</dbReference>
<dbReference type="EMBL" id="CP039347">
    <property type="protein sequence ID" value="QCD87961.1"/>
    <property type="molecule type" value="Genomic_DNA"/>
</dbReference>
<evidence type="ECO:0000313" key="13">
    <source>
        <dbReference type="Proteomes" id="UP000501690"/>
    </source>
</evidence>
<dbReference type="GO" id="GO:0012505">
    <property type="term" value="C:endomembrane system"/>
    <property type="evidence" value="ECO:0007669"/>
    <property type="project" value="UniProtKB-SubCell"/>
</dbReference>
<dbReference type="GO" id="GO:0016760">
    <property type="term" value="F:cellulose synthase (UDP-forming) activity"/>
    <property type="evidence" value="ECO:0007669"/>
    <property type="project" value="InterPro"/>
</dbReference>
<evidence type="ECO:0000256" key="3">
    <source>
        <dbReference type="ARBA" id="ARBA00022679"/>
    </source>
</evidence>
<dbReference type="SUPFAM" id="SSF53448">
    <property type="entry name" value="Nucleotide-diphospho-sugar transferases"/>
    <property type="match status" value="2"/>
</dbReference>
<keyword evidence="2" id="KW-0328">Glycosyltransferase</keyword>
<feature type="transmembrane region" description="Helical" evidence="11">
    <location>
        <begin position="562"/>
        <end position="580"/>
    </location>
</feature>
<name>A0A4D6LH88_VIGUN</name>
<evidence type="ECO:0000256" key="1">
    <source>
        <dbReference type="ARBA" id="ARBA00004127"/>
    </source>
</evidence>
<evidence type="ECO:0000256" key="6">
    <source>
        <dbReference type="ARBA" id="ARBA00023136"/>
    </source>
</evidence>
<proteinExistence type="predicted"/>
<organism evidence="12 13">
    <name type="scientific">Vigna unguiculata</name>
    <name type="common">Cowpea</name>
    <dbReference type="NCBI Taxonomy" id="3917"/>
    <lineage>
        <taxon>Eukaryota</taxon>
        <taxon>Viridiplantae</taxon>
        <taxon>Streptophyta</taxon>
        <taxon>Embryophyta</taxon>
        <taxon>Tracheophyta</taxon>
        <taxon>Spermatophyta</taxon>
        <taxon>Magnoliopsida</taxon>
        <taxon>eudicotyledons</taxon>
        <taxon>Gunneridae</taxon>
        <taxon>Pentapetalae</taxon>
        <taxon>rosids</taxon>
        <taxon>fabids</taxon>
        <taxon>Fabales</taxon>
        <taxon>Fabaceae</taxon>
        <taxon>Papilionoideae</taxon>
        <taxon>50 kb inversion clade</taxon>
        <taxon>NPAAA clade</taxon>
        <taxon>indigoferoid/millettioid clade</taxon>
        <taxon>Phaseoleae</taxon>
        <taxon>Vigna</taxon>
    </lineage>
</organism>
<keyword evidence="13" id="KW-1185">Reference proteome</keyword>
<feature type="binding site" evidence="10">
    <location>
        <position position="886"/>
    </location>
    <ligand>
        <name>Mn(2+)</name>
        <dbReference type="ChEBI" id="CHEBI:29035"/>
    </ligand>
</feature>
<feature type="transmembrane region" description="Helical" evidence="11">
    <location>
        <begin position="475"/>
        <end position="493"/>
    </location>
</feature>
<evidence type="ECO:0000313" key="12">
    <source>
        <dbReference type="EMBL" id="QCD87961.1"/>
    </source>
</evidence>
<reference evidence="12 13" key="1">
    <citation type="submission" date="2019-04" db="EMBL/GenBank/DDBJ databases">
        <title>An improved genome assembly and genetic linkage map for asparagus bean, Vigna unguiculata ssp. sesquipedialis.</title>
        <authorList>
            <person name="Xia Q."/>
            <person name="Zhang R."/>
            <person name="Dong Y."/>
        </authorList>
    </citation>
    <scope>NUCLEOTIDE SEQUENCE [LARGE SCALE GENOMIC DNA]</scope>
    <source>
        <tissue evidence="12">Leaf</tissue>
    </source>
</reference>
<feature type="binding site" evidence="10">
    <location>
        <position position="910"/>
    </location>
    <ligand>
        <name>Mn(2+)</name>
        <dbReference type="ChEBI" id="CHEBI:29035"/>
    </ligand>
</feature>
<dbReference type="PANTHER" id="PTHR13301">
    <property type="entry name" value="X-BOX TRANSCRIPTION FACTOR-RELATED"/>
    <property type="match status" value="1"/>
</dbReference>
<feature type="transmembrane region" description="Helical" evidence="11">
    <location>
        <begin position="1224"/>
        <end position="1241"/>
    </location>
</feature>
<accession>A0A4D6LH88</accession>
<dbReference type="FunFam" id="3.90.550.10:FF:000145">
    <property type="entry name" value="Cellulose synthase-like protein H1"/>
    <property type="match status" value="2"/>
</dbReference>
<keyword evidence="3" id="KW-0808">Transferase</keyword>
<dbReference type="InterPro" id="IPR029044">
    <property type="entry name" value="Nucleotide-diphossugar_trans"/>
</dbReference>
<evidence type="ECO:0000256" key="7">
    <source>
        <dbReference type="ARBA" id="ARBA00023316"/>
    </source>
</evidence>
<dbReference type="Proteomes" id="UP000501690">
    <property type="component" value="Linkage Group LG3"/>
</dbReference>
<feature type="transmembrane region" description="Helical" evidence="11">
    <location>
        <begin position="600"/>
        <end position="619"/>
    </location>
</feature>
<evidence type="ECO:0000256" key="2">
    <source>
        <dbReference type="ARBA" id="ARBA00022676"/>
    </source>
</evidence>
<feature type="transmembrane region" description="Helical" evidence="11">
    <location>
        <begin position="664"/>
        <end position="685"/>
    </location>
</feature>
<evidence type="ECO:0000256" key="9">
    <source>
        <dbReference type="PIRSR" id="PIRSR605150-2"/>
    </source>
</evidence>
<evidence type="ECO:0000256" key="5">
    <source>
        <dbReference type="ARBA" id="ARBA00022989"/>
    </source>
</evidence>
<feature type="binding site" evidence="9">
    <location>
        <position position="752"/>
    </location>
    <ligand>
        <name>UDP-alpha-D-glucose</name>
        <dbReference type="ChEBI" id="CHEBI:58885"/>
    </ligand>
</feature>
<keyword evidence="5 11" id="KW-1133">Transmembrane helix</keyword>
<dbReference type="GO" id="GO:0016020">
    <property type="term" value="C:membrane"/>
    <property type="evidence" value="ECO:0007669"/>
    <property type="project" value="InterPro"/>
</dbReference>
<feature type="transmembrane region" description="Helical" evidence="11">
    <location>
        <begin position="528"/>
        <end position="550"/>
    </location>
</feature>
<feature type="active site" evidence="8">
    <location>
        <position position="1074"/>
    </location>
</feature>
<feature type="transmembrane region" description="Helical" evidence="11">
    <location>
        <begin position="431"/>
        <end position="454"/>
    </location>
</feature>
<keyword evidence="4 11" id="KW-0812">Transmembrane</keyword>
<sequence>MFVTTADPVLEPPIITVNTVVSFWVPFCKKYNVQVRAPLRYFSGKPEGSTDSNNTPEFKQEWLQMKDMYDNLRQKIELDEFQKSNPCHGEFDIFSNTEKTNHPTIIQVIWENKECLADGLPHLIYISREKKPKQSHHFKAGAMNVLTRVSGLMTNAPFILNVDCDMIVNNPKVVLHALCILLDSKGEKEVAFAQFPQQFYATLKDDPFGNQMAILIKYLTAGIAGLQGPFYGGTNCFHRRKVIYGLFPDSMEKGNRLSKDELEQKFGDSKEIMKTVHDALEGKTYLPNHTNISMAIDIAAQVASCGYEHGTGWGKYVGWIYGSIAEDKLLGLTIHEKGWRSELCTPSPIAFTGFAPGGGPIAMAQQKRWAIGLLEIFFSKHCPIFGTIFHKLTLRQCLAYMWIINYWGLKPLFELCYACLLSYCIITNSNFLPMDLGICISIAFFVSYKIYTISEYLSAGLSYRAWWNNQRMSRITRMNAGFCAFVCILLKLLRISDTVFDITKKDVPVRDDAEDDKDAGRFTFDESLVFLSGTTILLLQLTIMFIKLLGLQPLMPTHNGSGVGEIFCSIYLIICLWPFFRGLFEKGKYRIPFSLVSKSIILTWCFIHLALLAPWLISMANQNSFPLYEKHRYKYTYKRVTESLLLILLLLLLGYRVISVNNYSFPWFVAFVCESWFTLSWFFTLSTQWSPALIKTYPERLLQSVQELPRVDMFVTTADPVLEPPIITVNTVLSLLALDYPPHKLACYVSDDGCSTLTFYALQEASKFAKFWVPFCKKHNVQVRTPFRYFSAKPEVSTASNTPEFKHEWLQMKNMYDDLSQKIELEASQKSNPSHGNFAVFSNTERTNHPSIIKVIWENKEDLEDGLPHLIYISREKRPKHSHHFKAGAMNVLTRVSGLITNAPFMLNVDCDMIVNNPKIVHHALCILLDPKGQKEVAFAQFPQQFYATLKDDPFGNQMTILIKYLAAGLAGLQGPFYAGTNCFHRRKVIYGLSPDHVHKGNSISEKDLKQKFGASKELMKSVACALEGRTYSPNAVNIANVIEAASQVAGCGYEYGTGWGKQVGWIYGSLTEDVLTGLTIHERGWRSEICTPNPIAFTGFAPGGGPTTMAQQKRWATGMLEIFVSKHCPIFGTLFHKLTLRQCIAYMWIHNWGLLPAFEVCYACLLAHCIITNSNLLPQDLGMCIPVAILVIYKVYTVSVYLAEGLSIKAWWNNQRMSRITPMNAGFCAFLSVLLKTLGMSETVFDITKKDLPPTNDVGDDKDGGSNNYQVIRNATSGGNSKQERVWNW</sequence>
<evidence type="ECO:0000256" key="8">
    <source>
        <dbReference type="PIRSR" id="PIRSR605150-1"/>
    </source>
</evidence>
<feature type="transmembrane region" description="Helical" evidence="11">
    <location>
        <begin position="1182"/>
        <end position="1204"/>
    </location>
</feature>
<evidence type="ECO:0000256" key="10">
    <source>
        <dbReference type="PIRSR" id="PIRSR605150-3"/>
    </source>
</evidence>
<keyword evidence="6 11" id="KW-0472">Membrane</keyword>
<feature type="transmembrane region" description="Helical" evidence="11">
    <location>
        <begin position="640"/>
        <end position="658"/>
    </location>
</feature>
<protein>
    <submittedName>
        <fullName evidence="12">Cellulose synthase A</fullName>
    </submittedName>
</protein>
<evidence type="ECO:0000256" key="4">
    <source>
        <dbReference type="ARBA" id="ARBA00022692"/>
    </source>
</evidence>
<keyword evidence="7" id="KW-0961">Cell wall biogenesis/degradation</keyword>
<feature type="active site" evidence="8">
    <location>
        <position position="752"/>
    </location>
</feature>
<evidence type="ECO:0000256" key="11">
    <source>
        <dbReference type="SAM" id="Phobius"/>
    </source>
</evidence>
<dbReference type="Gene3D" id="3.90.550.10">
    <property type="entry name" value="Spore Coat Polysaccharide Biosynthesis Protein SpsA, Chain A"/>
    <property type="match status" value="2"/>
</dbReference>
<dbReference type="GO" id="GO:0030244">
    <property type="term" value="P:cellulose biosynthetic process"/>
    <property type="evidence" value="ECO:0007669"/>
    <property type="project" value="InterPro"/>
</dbReference>